<accession>A0ABV3REH6</accession>
<keyword evidence="3" id="KW-0238">DNA-binding</keyword>
<comment type="caution">
    <text evidence="6">The sequence shown here is derived from an EMBL/GenBank/DDBJ whole genome shotgun (WGS) entry which is preliminary data.</text>
</comment>
<organism evidence="6 7">
    <name type="scientific">Novosphingobium rhizovicinum</name>
    <dbReference type="NCBI Taxonomy" id="3228928"/>
    <lineage>
        <taxon>Bacteria</taxon>
        <taxon>Pseudomonadati</taxon>
        <taxon>Pseudomonadota</taxon>
        <taxon>Alphaproteobacteria</taxon>
        <taxon>Sphingomonadales</taxon>
        <taxon>Sphingomonadaceae</taxon>
        <taxon>Novosphingobium</taxon>
    </lineage>
</organism>
<evidence type="ECO:0000313" key="7">
    <source>
        <dbReference type="Proteomes" id="UP001556118"/>
    </source>
</evidence>
<dbReference type="EMBL" id="JBFNXR010000052">
    <property type="protein sequence ID" value="MEW9856390.1"/>
    <property type="molecule type" value="Genomic_DNA"/>
</dbReference>
<keyword evidence="4" id="KW-0804">Transcription</keyword>
<keyword evidence="2" id="KW-0805">Transcription regulation</keyword>
<dbReference type="InterPro" id="IPR005119">
    <property type="entry name" value="LysR_subst-bd"/>
</dbReference>
<dbReference type="RefSeq" id="WP_367774832.1">
    <property type="nucleotide sequence ID" value="NZ_JBFNXR010000052.1"/>
</dbReference>
<protein>
    <submittedName>
        <fullName evidence="6">LysR family transcriptional regulator</fullName>
    </submittedName>
</protein>
<dbReference type="Pfam" id="PF00126">
    <property type="entry name" value="HTH_1"/>
    <property type="match status" value="1"/>
</dbReference>
<keyword evidence="7" id="KW-1185">Reference proteome</keyword>
<dbReference type="PANTHER" id="PTHR30419">
    <property type="entry name" value="HTH-TYPE TRANSCRIPTIONAL REGULATOR YBHD"/>
    <property type="match status" value="1"/>
</dbReference>
<dbReference type="PRINTS" id="PR00039">
    <property type="entry name" value="HTHLYSR"/>
</dbReference>
<dbReference type="Proteomes" id="UP001556118">
    <property type="component" value="Unassembled WGS sequence"/>
</dbReference>
<feature type="domain" description="HTH lysR-type" evidence="5">
    <location>
        <begin position="1"/>
        <end position="53"/>
    </location>
</feature>
<dbReference type="Pfam" id="PF03466">
    <property type="entry name" value="LysR_substrate"/>
    <property type="match status" value="1"/>
</dbReference>
<dbReference type="Gene3D" id="1.10.10.10">
    <property type="entry name" value="Winged helix-like DNA-binding domain superfamily/Winged helix DNA-binding domain"/>
    <property type="match status" value="1"/>
</dbReference>
<name>A0ABV3REH6_9SPHN</name>
<dbReference type="CDD" id="cd05466">
    <property type="entry name" value="PBP2_LTTR_substrate"/>
    <property type="match status" value="1"/>
</dbReference>
<evidence type="ECO:0000256" key="4">
    <source>
        <dbReference type="ARBA" id="ARBA00023163"/>
    </source>
</evidence>
<dbReference type="SUPFAM" id="SSF46785">
    <property type="entry name" value="Winged helix' DNA-binding domain"/>
    <property type="match status" value="1"/>
</dbReference>
<dbReference type="Gene3D" id="3.40.190.10">
    <property type="entry name" value="Periplasmic binding protein-like II"/>
    <property type="match status" value="2"/>
</dbReference>
<evidence type="ECO:0000256" key="2">
    <source>
        <dbReference type="ARBA" id="ARBA00023015"/>
    </source>
</evidence>
<proteinExistence type="inferred from homology"/>
<dbReference type="PANTHER" id="PTHR30419:SF8">
    <property type="entry name" value="NITROGEN ASSIMILATION TRANSCRIPTIONAL ACTIVATOR-RELATED"/>
    <property type="match status" value="1"/>
</dbReference>
<dbReference type="InterPro" id="IPR050950">
    <property type="entry name" value="HTH-type_LysR_regulators"/>
</dbReference>
<evidence type="ECO:0000313" key="6">
    <source>
        <dbReference type="EMBL" id="MEW9856390.1"/>
    </source>
</evidence>
<evidence type="ECO:0000256" key="1">
    <source>
        <dbReference type="ARBA" id="ARBA00009437"/>
    </source>
</evidence>
<dbReference type="InterPro" id="IPR036388">
    <property type="entry name" value="WH-like_DNA-bd_sf"/>
</dbReference>
<gene>
    <name evidence="6" type="ORF">ABUH87_14725</name>
</gene>
<sequence>MRHILAVARNQSFSRAAEEEGITQPALSRSIAAFELRHGLRLFDRGRGGVRPTPAGLLVIDQATKVLAAVGDLERSLRHYPDGEVERIAFGLGPLLSSLFLPRLASTLLARFPGIQMVAMTDTPVRLVSDLLADRIELIIGNNWNMGRVSGTEVERIGALELGVMVRSSHPLAKAPQVTTAQLEDYPVASAVEPTSGGFQALGGSFVNDNFHVLRETVLQTDCVWMSSPAFVADDLRAGRLVQLPLTGPAVADTNICLVSKRSRTPSSASVALVGAVRLMLDQAASTLL</sequence>
<dbReference type="SUPFAM" id="SSF53850">
    <property type="entry name" value="Periplasmic binding protein-like II"/>
    <property type="match status" value="1"/>
</dbReference>
<dbReference type="InterPro" id="IPR000847">
    <property type="entry name" value="LysR_HTH_N"/>
</dbReference>
<evidence type="ECO:0000256" key="3">
    <source>
        <dbReference type="ARBA" id="ARBA00023125"/>
    </source>
</evidence>
<comment type="similarity">
    <text evidence="1">Belongs to the LysR transcriptional regulatory family.</text>
</comment>
<dbReference type="PROSITE" id="PS50931">
    <property type="entry name" value="HTH_LYSR"/>
    <property type="match status" value="1"/>
</dbReference>
<reference evidence="6 7" key="1">
    <citation type="submission" date="2024-06" db="EMBL/GenBank/DDBJ databases">
        <title>Novosphingobium rhizovicinus M1R2S20.</title>
        <authorList>
            <person name="Sun J.-Q."/>
        </authorList>
    </citation>
    <scope>NUCLEOTIDE SEQUENCE [LARGE SCALE GENOMIC DNA]</scope>
    <source>
        <strain evidence="6 7">M1R2S20</strain>
    </source>
</reference>
<dbReference type="InterPro" id="IPR036390">
    <property type="entry name" value="WH_DNA-bd_sf"/>
</dbReference>
<evidence type="ECO:0000259" key="5">
    <source>
        <dbReference type="PROSITE" id="PS50931"/>
    </source>
</evidence>